<gene>
    <name evidence="2 4" type="ORF">P152DRAFT_56291</name>
</gene>
<feature type="region of interest" description="Disordered" evidence="1">
    <location>
        <begin position="464"/>
        <end position="517"/>
    </location>
</feature>
<dbReference type="GO" id="GO:0006198">
    <property type="term" value="P:cAMP catabolic process"/>
    <property type="evidence" value="ECO:0007669"/>
    <property type="project" value="InterPro"/>
</dbReference>
<protein>
    <recommendedName>
        <fullName evidence="5">Cyclic-AMP phosphodiesterase, class-II</fullName>
    </recommendedName>
</protein>
<dbReference type="RefSeq" id="XP_033533083.1">
    <property type="nucleotide sequence ID" value="XM_033683070.1"/>
</dbReference>
<evidence type="ECO:0000313" key="4">
    <source>
        <dbReference type="RefSeq" id="XP_033533083.1"/>
    </source>
</evidence>
<dbReference type="Gene3D" id="3.60.15.10">
    <property type="entry name" value="Ribonuclease Z/Hydroxyacylglutathione hydrolase-like"/>
    <property type="match status" value="1"/>
</dbReference>
<feature type="region of interest" description="Disordered" evidence="1">
    <location>
        <begin position="436"/>
        <end position="455"/>
    </location>
</feature>
<evidence type="ECO:0000256" key="1">
    <source>
        <dbReference type="SAM" id="MobiDB-lite"/>
    </source>
</evidence>
<dbReference type="AlphaFoldDB" id="A0A6G1G0E3"/>
<feature type="compositionally biased region" description="Polar residues" evidence="1">
    <location>
        <begin position="286"/>
        <end position="318"/>
    </location>
</feature>
<dbReference type="GO" id="GO:1902660">
    <property type="term" value="P:negative regulation of glucose mediated signaling pathway"/>
    <property type="evidence" value="ECO:0007669"/>
    <property type="project" value="TreeGrafter"/>
</dbReference>
<dbReference type="GeneID" id="54423640"/>
<dbReference type="CDD" id="cd07735">
    <property type="entry name" value="class_II_PDE_MBL-fold"/>
    <property type="match status" value="1"/>
</dbReference>
<dbReference type="SUPFAM" id="SSF56281">
    <property type="entry name" value="Metallo-hydrolase/oxidoreductase"/>
    <property type="match status" value="1"/>
</dbReference>
<dbReference type="PANTHER" id="PTHR28283">
    <property type="entry name" value="3',5'-CYCLIC-NUCLEOTIDE PHOSPHODIESTERASE 1"/>
    <property type="match status" value="1"/>
</dbReference>
<dbReference type="Proteomes" id="UP000504638">
    <property type="component" value="Unplaced"/>
</dbReference>
<dbReference type="GO" id="GO:0047555">
    <property type="term" value="F:3',5'-cyclic-GMP phosphodiesterase activity"/>
    <property type="evidence" value="ECO:0007669"/>
    <property type="project" value="TreeGrafter"/>
</dbReference>
<sequence length="591" mass="63284">MGSGKGRSRRENDGKIQVICLGSGGGPVEDNVTGFLVRSTTTNWSRGSVLAVDAGAHLASIIRILDSDFPNVSEAPPAREPLENSDTNDDGDDATRTLQSGPFAGLPFPFKSSRANGLHVVREHVATYLVTHPHLDHVSAFVMNTAAFHNTSRPKRVAALPFTVAAIKTHIFNDIIWPNLTDEDGGVGLVTFQRLAEGGNIALGEGEGRGYIEVCDGLAVKAFLVSHGHTASPCRWGHRGSTPNINAPDRSESSAGLHGGQRASFNAGHHSITPVISPNPFAADSQGRTSSGSNLTPLAVGPTTTPRRPSIFSIPSQPGTPRDSIVFTDFGHQPQSAAGGGCVVDSTAFFIRGVAPGQEILIFGDVEPDSLSHVPRNREVWGEAAWKIVSGCLGAVFIECSFTDDQADEGLFGHFAPRHLVTELQTLAEFVREYRKEKTEDREREKSKRKRRSSSGFVADIDTLAEESESLGERPESSRRGKGRKKVMIDGKEPISYMDVNSGPTAEVVPPPSGERGPSAIASELAAGVSEPPLKGLKVFIIHVKDTLQDGPLVGERILAELIEHERHLVRVGKAMGCEFILSKAGESYLI</sequence>
<dbReference type="InterPro" id="IPR000396">
    <property type="entry name" value="Pdiesterase2"/>
</dbReference>
<feature type="region of interest" description="Disordered" evidence="1">
    <location>
        <begin position="72"/>
        <end position="98"/>
    </location>
</feature>
<dbReference type="PRINTS" id="PR00388">
    <property type="entry name" value="PDIESTERASE2"/>
</dbReference>
<feature type="compositionally biased region" description="Basic and acidic residues" evidence="1">
    <location>
        <begin position="436"/>
        <end position="446"/>
    </location>
</feature>
<accession>A0A6G1G0E3</accession>
<dbReference type="InterPro" id="IPR036866">
    <property type="entry name" value="RibonucZ/Hydroxyglut_hydro"/>
</dbReference>
<dbReference type="GO" id="GO:0004115">
    <property type="term" value="F:3',5'-cyclic-AMP phosphodiesterase activity"/>
    <property type="evidence" value="ECO:0007669"/>
    <property type="project" value="InterPro"/>
</dbReference>
<evidence type="ECO:0008006" key="5">
    <source>
        <dbReference type="Google" id="ProtNLM"/>
    </source>
</evidence>
<dbReference type="PANTHER" id="PTHR28283:SF1">
    <property type="entry name" value="3',5'-CYCLIC-NUCLEOTIDE PHOSPHODIESTERASE 1"/>
    <property type="match status" value="1"/>
</dbReference>
<proteinExistence type="predicted"/>
<reference evidence="2 4" key="1">
    <citation type="submission" date="2020-01" db="EMBL/GenBank/DDBJ databases">
        <authorList>
            <consortium name="DOE Joint Genome Institute"/>
            <person name="Haridas S."/>
            <person name="Albert R."/>
            <person name="Binder M."/>
            <person name="Bloem J."/>
            <person name="Labutti K."/>
            <person name="Salamov A."/>
            <person name="Andreopoulos B."/>
            <person name="Baker S.E."/>
            <person name="Barry K."/>
            <person name="Bills G."/>
            <person name="Bluhm B.H."/>
            <person name="Cannon C."/>
            <person name="Castanera R."/>
            <person name="Culley D.E."/>
            <person name="Daum C."/>
            <person name="Ezra D."/>
            <person name="Gonzalez J.B."/>
            <person name="Henrissat B."/>
            <person name="Kuo A."/>
            <person name="Liang C."/>
            <person name="Lipzen A."/>
            <person name="Lutzoni F."/>
            <person name="Magnuson J."/>
            <person name="Mondo S."/>
            <person name="Nolan M."/>
            <person name="Ohm R."/>
            <person name="Pangilinan J."/>
            <person name="Park H.-J."/>
            <person name="Ramirez L."/>
            <person name="Alfaro M."/>
            <person name="Sun H."/>
            <person name="Tritt A."/>
            <person name="Yoshinaga Y."/>
            <person name="Zwiers L.-H."/>
            <person name="Turgeon B.G."/>
            <person name="Goodwin S.B."/>
            <person name="Spatafora J.W."/>
            <person name="Crous P.W."/>
            <person name="Grigoriev I.V."/>
        </authorList>
    </citation>
    <scope>NUCLEOTIDE SEQUENCE</scope>
    <source>
        <strain evidence="2 4">CBS 781.70</strain>
    </source>
</reference>
<reference evidence="4" key="2">
    <citation type="submission" date="2020-04" db="EMBL/GenBank/DDBJ databases">
        <authorList>
            <consortium name="NCBI Genome Project"/>
        </authorList>
    </citation>
    <scope>NUCLEOTIDE SEQUENCE</scope>
    <source>
        <strain evidence="4">CBS 781.70</strain>
    </source>
</reference>
<reference evidence="4" key="3">
    <citation type="submission" date="2025-04" db="UniProtKB">
        <authorList>
            <consortium name="RefSeq"/>
        </authorList>
    </citation>
    <scope>IDENTIFICATION</scope>
    <source>
        <strain evidence="4">CBS 781.70</strain>
    </source>
</reference>
<dbReference type="OrthoDB" id="249703at2759"/>
<keyword evidence="3" id="KW-1185">Reference proteome</keyword>
<name>A0A6G1G0E3_9PEZI</name>
<dbReference type="Pfam" id="PF02112">
    <property type="entry name" value="PDEase_II"/>
    <property type="match status" value="2"/>
</dbReference>
<dbReference type="EMBL" id="ML975161">
    <property type="protein sequence ID" value="KAF1811452.1"/>
    <property type="molecule type" value="Genomic_DNA"/>
</dbReference>
<evidence type="ECO:0000313" key="3">
    <source>
        <dbReference type="Proteomes" id="UP000504638"/>
    </source>
</evidence>
<evidence type="ECO:0000313" key="2">
    <source>
        <dbReference type="EMBL" id="KAF1811452.1"/>
    </source>
</evidence>
<feature type="region of interest" description="Disordered" evidence="1">
    <location>
        <begin position="235"/>
        <end position="318"/>
    </location>
</feature>
<organism evidence="2">
    <name type="scientific">Eremomyces bilateralis CBS 781.70</name>
    <dbReference type="NCBI Taxonomy" id="1392243"/>
    <lineage>
        <taxon>Eukaryota</taxon>
        <taxon>Fungi</taxon>
        <taxon>Dikarya</taxon>
        <taxon>Ascomycota</taxon>
        <taxon>Pezizomycotina</taxon>
        <taxon>Dothideomycetes</taxon>
        <taxon>Dothideomycetes incertae sedis</taxon>
        <taxon>Eremomycetales</taxon>
        <taxon>Eremomycetaceae</taxon>
        <taxon>Eremomyces</taxon>
    </lineage>
</organism>